<proteinExistence type="predicted"/>
<accession>A0AA41WYD3</accession>
<gene>
    <name evidence="2" type="ORF">NLF92_06610</name>
</gene>
<dbReference type="AlphaFoldDB" id="A0AA41WYD3"/>
<keyword evidence="3" id="KW-1185">Reference proteome</keyword>
<protein>
    <recommendedName>
        <fullName evidence="4">Lipoprotein</fullName>
    </recommendedName>
</protein>
<reference evidence="2" key="1">
    <citation type="submission" date="2022-07" db="EMBL/GenBank/DDBJ databases">
        <title>Characterization of the Novel Bacterium Alteromonas immobilis LMIT006 and Alteromonas gregis LMIT007.</title>
        <authorList>
            <person name="Lin X."/>
        </authorList>
    </citation>
    <scope>NUCLEOTIDE SEQUENCE</scope>
    <source>
        <strain evidence="2">LMIT007</strain>
    </source>
</reference>
<comment type="caution">
    <text evidence="2">The sequence shown here is derived from an EMBL/GenBank/DDBJ whole genome shotgun (WGS) entry which is preliminary data.</text>
</comment>
<dbReference type="EMBL" id="JANATA010000009">
    <property type="protein sequence ID" value="MCP3428615.1"/>
    <property type="molecule type" value="Genomic_DNA"/>
</dbReference>
<evidence type="ECO:0000313" key="2">
    <source>
        <dbReference type="EMBL" id="MCP3428615.1"/>
    </source>
</evidence>
<keyword evidence="1" id="KW-0732">Signal</keyword>
<evidence type="ECO:0008006" key="4">
    <source>
        <dbReference type="Google" id="ProtNLM"/>
    </source>
</evidence>
<name>A0AA41WYD3_9ALTE</name>
<evidence type="ECO:0000256" key="1">
    <source>
        <dbReference type="SAM" id="SignalP"/>
    </source>
</evidence>
<dbReference type="Proteomes" id="UP001165413">
    <property type="component" value="Unassembled WGS sequence"/>
</dbReference>
<evidence type="ECO:0000313" key="3">
    <source>
        <dbReference type="Proteomes" id="UP001165413"/>
    </source>
</evidence>
<dbReference type="RefSeq" id="WP_254100055.1">
    <property type="nucleotide sequence ID" value="NZ_JANATA010000009.1"/>
</dbReference>
<organism evidence="2 3">
    <name type="scientific">Opacimonas viscosa</name>
    <dbReference type="NCBI Taxonomy" id="2961944"/>
    <lineage>
        <taxon>Bacteria</taxon>
        <taxon>Pseudomonadati</taxon>
        <taxon>Pseudomonadota</taxon>
        <taxon>Gammaproteobacteria</taxon>
        <taxon>Alteromonadales</taxon>
        <taxon>Alteromonadaceae</taxon>
        <taxon>Opacimonas</taxon>
    </lineage>
</organism>
<sequence length="104" mass="11407">MRNILLLLLITLSLSGCASTAIKKQTASSGNFTVAYLSENFLTVSQKSDSQQNDLAAFIEQAKQEARAKGFSYVTIAIQDSPIKLKRVSFYLSNEKINAKSQSI</sequence>
<feature type="signal peptide" evidence="1">
    <location>
        <begin position="1"/>
        <end position="18"/>
    </location>
</feature>
<dbReference type="PROSITE" id="PS51257">
    <property type="entry name" value="PROKAR_LIPOPROTEIN"/>
    <property type="match status" value="1"/>
</dbReference>
<feature type="chain" id="PRO_5041321608" description="Lipoprotein" evidence="1">
    <location>
        <begin position="19"/>
        <end position="104"/>
    </location>
</feature>